<geneLocation type="mitochondrion" evidence="14"/>
<keyword evidence="6 12" id="KW-0812">Transmembrane</keyword>
<evidence type="ECO:0000256" key="1">
    <source>
        <dbReference type="ARBA" id="ARBA00004304"/>
    </source>
</evidence>
<dbReference type="GO" id="GO:0031966">
    <property type="term" value="C:mitochondrial membrane"/>
    <property type="evidence" value="ECO:0007669"/>
    <property type="project" value="UniProtKB-SubCell"/>
</dbReference>
<proteinExistence type="inferred from homology"/>
<evidence type="ECO:0000256" key="9">
    <source>
        <dbReference type="ARBA" id="ARBA00023065"/>
    </source>
</evidence>
<dbReference type="EMBL" id="MH158404">
    <property type="protein sequence ID" value="QBG38595.1"/>
    <property type="molecule type" value="Genomic_DNA"/>
</dbReference>
<sequence>MPQMMPTMWILIFLIIYLIFILIISSLYFLTLMPFIIKPNKNYFNKSNKWIWKW</sequence>
<reference evidence="14" key="1">
    <citation type="submission" date="2018-04" db="EMBL/GenBank/DDBJ databases">
        <title>Evolution of mitochondrial genomes in the ant genus Acropyga (Hymenoptera: Formicidae: Formicinae).</title>
        <authorList>
            <person name="Duan X.-Y."/>
            <person name="Qian Z.-Q."/>
        </authorList>
    </citation>
    <scope>NUCLEOTIDE SEQUENCE</scope>
</reference>
<keyword evidence="4 12" id="KW-0813">Transport</keyword>
<organism evidence="14">
    <name type="scientific">Acropyga donisthorpei</name>
    <dbReference type="NCBI Taxonomy" id="354293"/>
    <lineage>
        <taxon>Eukaryota</taxon>
        <taxon>Metazoa</taxon>
        <taxon>Ecdysozoa</taxon>
        <taxon>Arthropoda</taxon>
        <taxon>Hexapoda</taxon>
        <taxon>Insecta</taxon>
        <taxon>Pterygota</taxon>
        <taxon>Neoptera</taxon>
        <taxon>Endopterygota</taxon>
        <taxon>Hymenoptera</taxon>
        <taxon>Apocrita</taxon>
        <taxon>Aculeata</taxon>
        <taxon>Formicoidea</taxon>
        <taxon>Formicidae</taxon>
        <taxon>Formicinae</taxon>
        <taxon>Acropyga</taxon>
    </lineage>
</organism>
<feature type="transmembrane region" description="Helical" evidence="13">
    <location>
        <begin position="6"/>
        <end position="37"/>
    </location>
</feature>
<protein>
    <recommendedName>
        <fullName evidence="12">ATP synthase complex subunit 8</fullName>
    </recommendedName>
</protein>
<keyword evidence="5 12" id="KW-0138">CF(0)</keyword>
<keyword evidence="11 13" id="KW-0472">Membrane</keyword>
<evidence type="ECO:0000256" key="13">
    <source>
        <dbReference type="SAM" id="Phobius"/>
    </source>
</evidence>
<comment type="subcellular location">
    <subcellularLocation>
        <location evidence="1 12">Mitochondrion membrane</location>
        <topology evidence="1 12">Single-pass membrane protein</topology>
    </subcellularLocation>
</comment>
<dbReference type="AlphaFoldDB" id="A0A6G5NII9"/>
<dbReference type="GO" id="GO:0015986">
    <property type="term" value="P:proton motive force-driven ATP synthesis"/>
    <property type="evidence" value="ECO:0007669"/>
    <property type="project" value="InterPro"/>
</dbReference>
<evidence type="ECO:0000256" key="2">
    <source>
        <dbReference type="ARBA" id="ARBA00008892"/>
    </source>
</evidence>
<evidence type="ECO:0000256" key="11">
    <source>
        <dbReference type="ARBA" id="ARBA00023136"/>
    </source>
</evidence>
<evidence type="ECO:0000256" key="10">
    <source>
        <dbReference type="ARBA" id="ARBA00023128"/>
    </source>
</evidence>
<keyword evidence="7 12" id="KW-0375">Hydrogen ion transport</keyword>
<accession>A0A6G5NII9</accession>
<keyword evidence="8 13" id="KW-1133">Transmembrane helix</keyword>
<evidence type="ECO:0000256" key="6">
    <source>
        <dbReference type="ARBA" id="ARBA00022692"/>
    </source>
</evidence>
<evidence type="ECO:0000256" key="8">
    <source>
        <dbReference type="ARBA" id="ARBA00022989"/>
    </source>
</evidence>
<name>A0A6G5NII9_9HYME</name>
<dbReference type="InterPro" id="IPR001421">
    <property type="entry name" value="ATP8_metazoa"/>
</dbReference>
<dbReference type="Pfam" id="PF00895">
    <property type="entry name" value="ATP-synt_8"/>
    <property type="match status" value="1"/>
</dbReference>
<evidence type="ECO:0000256" key="7">
    <source>
        <dbReference type="ARBA" id="ARBA00022781"/>
    </source>
</evidence>
<evidence type="ECO:0000256" key="12">
    <source>
        <dbReference type="RuleBase" id="RU003661"/>
    </source>
</evidence>
<keyword evidence="10 12" id="KW-0496">Mitochondrion</keyword>
<comment type="similarity">
    <text evidence="2 12">Belongs to the ATPase protein 8 family.</text>
</comment>
<evidence type="ECO:0000256" key="4">
    <source>
        <dbReference type="ARBA" id="ARBA00022448"/>
    </source>
</evidence>
<dbReference type="GO" id="GO:0015078">
    <property type="term" value="F:proton transmembrane transporter activity"/>
    <property type="evidence" value="ECO:0007669"/>
    <property type="project" value="InterPro"/>
</dbReference>
<evidence type="ECO:0000256" key="5">
    <source>
        <dbReference type="ARBA" id="ARBA00022547"/>
    </source>
</evidence>
<gene>
    <name evidence="14" type="primary">atp8</name>
</gene>
<keyword evidence="9 12" id="KW-0406">Ion transport</keyword>
<evidence type="ECO:0000256" key="3">
    <source>
        <dbReference type="ARBA" id="ARBA00011291"/>
    </source>
</evidence>
<dbReference type="GO" id="GO:0045259">
    <property type="term" value="C:proton-transporting ATP synthase complex"/>
    <property type="evidence" value="ECO:0007669"/>
    <property type="project" value="UniProtKB-KW"/>
</dbReference>
<evidence type="ECO:0000313" key="14">
    <source>
        <dbReference type="EMBL" id="QBG38595.1"/>
    </source>
</evidence>
<comment type="subunit">
    <text evidence="3">F-type ATPases have 2 components, CF(1) - the catalytic core - and CF(0) - the membrane proton channel.</text>
</comment>